<comment type="caution">
    <text evidence="1">The sequence shown here is derived from an EMBL/GenBank/DDBJ whole genome shotgun (WGS) entry which is preliminary data.</text>
</comment>
<accession>A0A4C1W624</accession>
<proteinExistence type="predicted"/>
<dbReference type="AlphaFoldDB" id="A0A4C1W624"/>
<name>A0A4C1W624_EUMVA</name>
<gene>
    <name evidence="1" type="ORF">EVAR_24172_1</name>
</gene>
<reference evidence="1 2" key="1">
    <citation type="journal article" date="2019" name="Commun. Biol.">
        <title>The bagworm genome reveals a unique fibroin gene that provides high tensile strength.</title>
        <authorList>
            <person name="Kono N."/>
            <person name="Nakamura H."/>
            <person name="Ohtoshi R."/>
            <person name="Tomita M."/>
            <person name="Numata K."/>
            <person name="Arakawa K."/>
        </authorList>
    </citation>
    <scope>NUCLEOTIDE SEQUENCE [LARGE SCALE GENOMIC DNA]</scope>
</reference>
<dbReference type="Proteomes" id="UP000299102">
    <property type="component" value="Unassembled WGS sequence"/>
</dbReference>
<evidence type="ECO:0000313" key="1">
    <source>
        <dbReference type="EMBL" id="GBP45979.1"/>
    </source>
</evidence>
<dbReference type="EMBL" id="BGZK01000475">
    <property type="protein sequence ID" value="GBP45979.1"/>
    <property type="molecule type" value="Genomic_DNA"/>
</dbReference>
<keyword evidence="2" id="KW-1185">Reference proteome</keyword>
<protein>
    <submittedName>
        <fullName evidence="1">Uncharacterized protein</fullName>
    </submittedName>
</protein>
<sequence>MHGLLRLTQFSKSNKRAFIWEGAGDPQRGARPLLWKVIVLERMTARCGRHKAPACPAPPARPAAYGGSFLLFLGNFQILIWIRIGLDADNK</sequence>
<organism evidence="1 2">
    <name type="scientific">Eumeta variegata</name>
    <name type="common">Bagworm moth</name>
    <name type="synonym">Eumeta japonica</name>
    <dbReference type="NCBI Taxonomy" id="151549"/>
    <lineage>
        <taxon>Eukaryota</taxon>
        <taxon>Metazoa</taxon>
        <taxon>Ecdysozoa</taxon>
        <taxon>Arthropoda</taxon>
        <taxon>Hexapoda</taxon>
        <taxon>Insecta</taxon>
        <taxon>Pterygota</taxon>
        <taxon>Neoptera</taxon>
        <taxon>Endopterygota</taxon>
        <taxon>Lepidoptera</taxon>
        <taxon>Glossata</taxon>
        <taxon>Ditrysia</taxon>
        <taxon>Tineoidea</taxon>
        <taxon>Psychidae</taxon>
        <taxon>Oiketicinae</taxon>
        <taxon>Eumeta</taxon>
    </lineage>
</organism>
<evidence type="ECO:0000313" key="2">
    <source>
        <dbReference type="Proteomes" id="UP000299102"/>
    </source>
</evidence>